<sequence>MIITDAFAITGRPRDQLAVELAELHARAQRAGTELDDIRARLAELERQIRRHTGR</sequence>
<evidence type="ECO:0000256" key="1">
    <source>
        <dbReference type="SAM" id="Coils"/>
    </source>
</evidence>
<dbReference type="AlphaFoldDB" id="A0A1H3SXA0"/>
<reference evidence="3" key="1">
    <citation type="submission" date="2016-10" db="EMBL/GenBank/DDBJ databases">
        <authorList>
            <person name="Varghese N."/>
            <person name="Submissions S."/>
        </authorList>
    </citation>
    <scope>NUCLEOTIDE SEQUENCE [LARGE SCALE GENOMIC DNA]</scope>
    <source>
        <strain evidence="3">DSM 45245</strain>
    </source>
</reference>
<accession>A0A1H3SXA0</accession>
<dbReference type="EMBL" id="FNPH01000015">
    <property type="protein sequence ID" value="SDZ42400.1"/>
    <property type="molecule type" value="Genomic_DNA"/>
</dbReference>
<name>A0A1H3SXA0_9ACTN</name>
<protein>
    <submittedName>
        <fullName evidence="2">Uncharacterized protein</fullName>
    </submittedName>
</protein>
<dbReference type="RefSeq" id="WP_175543774.1">
    <property type="nucleotide sequence ID" value="NZ_FNPH01000015.1"/>
</dbReference>
<organism evidence="2 3">
    <name type="scientific">Micromonospora pattaloongensis</name>
    <dbReference type="NCBI Taxonomy" id="405436"/>
    <lineage>
        <taxon>Bacteria</taxon>
        <taxon>Bacillati</taxon>
        <taxon>Actinomycetota</taxon>
        <taxon>Actinomycetes</taxon>
        <taxon>Micromonosporales</taxon>
        <taxon>Micromonosporaceae</taxon>
        <taxon>Micromonospora</taxon>
    </lineage>
</organism>
<evidence type="ECO:0000313" key="2">
    <source>
        <dbReference type="EMBL" id="SDZ42400.1"/>
    </source>
</evidence>
<feature type="coiled-coil region" evidence="1">
    <location>
        <begin position="21"/>
        <end position="55"/>
    </location>
</feature>
<dbReference type="Proteomes" id="UP000242415">
    <property type="component" value="Unassembled WGS sequence"/>
</dbReference>
<gene>
    <name evidence="2" type="ORF">SAMN05444365_11515</name>
</gene>
<keyword evidence="1" id="KW-0175">Coiled coil</keyword>
<proteinExistence type="predicted"/>
<evidence type="ECO:0000313" key="3">
    <source>
        <dbReference type="Proteomes" id="UP000242415"/>
    </source>
</evidence>
<keyword evidence="3" id="KW-1185">Reference proteome</keyword>